<name>A0A4U6D9K6_9BACT</name>
<evidence type="ECO:0000259" key="2">
    <source>
        <dbReference type="SMART" id="SM01360"/>
    </source>
</evidence>
<protein>
    <submittedName>
        <fullName evidence="3">Alpha-2-macroglobulin</fullName>
    </submittedName>
</protein>
<dbReference type="SMART" id="SM01360">
    <property type="entry name" value="A2M"/>
    <property type="match status" value="1"/>
</dbReference>
<dbReference type="Pfam" id="PF17973">
    <property type="entry name" value="bMG10"/>
    <property type="match status" value="1"/>
</dbReference>
<gene>
    <name evidence="3" type="ORF">FDK13_06455</name>
</gene>
<dbReference type="Pfam" id="PF00207">
    <property type="entry name" value="A2M"/>
    <property type="match status" value="1"/>
</dbReference>
<dbReference type="Gene3D" id="2.20.130.20">
    <property type="match status" value="1"/>
</dbReference>
<evidence type="ECO:0000256" key="1">
    <source>
        <dbReference type="ARBA" id="ARBA00010556"/>
    </source>
</evidence>
<evidence type="ECO:0000313" key="4">
    <source>
        <dbReference type="Proteomes" id="UP000304900"/>
    </source>
</evidence>
<keyword evidence="4" id="KW-1185">Reference proteome</keyword>
<dbReference type="GO" id="GO:0004866">
    <property type="term" value="F:endopeptidase inhibitor activity"/>
    <property type="evidence" value="ECO:0007669"/>
    <property type="project" value="InterPro"/>
</dbReference>
<sequence>MKFSTSPLLFSFIIFLCFFNKNVRSQNLNKMYEAQWKSVKNYADKGLSQSALTEVKKIYQLAKKENQEAQVIKAVIYMIDLQSQNQENAEINSITELEKEINTNKEPAKSILTSLLAKKYYQYYQQIRWQLYDRTATKEFIKEDISTWTTDDFHEKISTLYLHSISQEKLLKQTSLEGYNVIITKGNVRKLRPTLYDLLAQEALVYFSSDERNIKKPAYSFEINSASAYDPATDFIYRKFETKDTTSLEFYALKLYQKLIAFHVNDKTADALIDIDLQRLQYVKQKSVHPDSDELYFMSVNHVANQYQNTPAAAQAWYLIAEWHNKKSDYYNANKDTTNRFEKVKAVEICEKIIKQNPKTEGGVNAYNLLQTIQHKSLQYMTETVTIPGKPFLVRLEYKNTTKLYLRIISATDEIRVKMQKGLTPENLHALNLASPIRTWEQNLPDTKDYQEHSLEIKVDALPIGEYFLIAADNPDFENPKTIIGTRLFYVSNISYVQKGDNFFVLNRETGQPLSQAKVRIWETRYDRSIDGYLKLNSTLFLTDFYGYFTRKKNIEPDNLVTELLEITYEKDKLFQQSQAYTYYRRPNFNAPIKRQTYLFTDRSIYRPGQVIYYKGIVSKGDSLLSRLDKDSDIPVVLKNTNGEEIEKIIAHVNDYGSFSGKFQLPQNSLNGEFFIYVDDRMNLSIHVEEYKRPKFSVAYDTLKATYQLNDSIQIAGTAIAYAGNAIDGAKVSYRVVRNARFIYPWLSKRWFEPAQPMEISHRESKTDQSGKFLIFFHAIPDLKINKKSEPVFDYTIYADITDNNGETRSGETTVSVGYKSIMLTTDVPEKIQADSLKNLAIQIENMNGEFSTSDVKVKITRLKPETRLLKKRLWQRPDLFIMPKTEFISLFPNDEYDNESDQESWPEENVAFEKTEKLVKDKPFELSETKFLPGFYKIEISTVDKSGEQVKDLKYIELTDPDKNKINRAEYLSTKSSKSIEPGEKTTIEIGTSAENIFVISSSNRNENKAKTFTFFPLNDEKRILDFSATESDRGGYGVDFLFIKHNRIYSFSDVIQVPWTNKDLKIEYVSFRDNTLPGSQEKWKVKLSGFKKEKVAAEMLASMYDASLDQFYPHKWNKPAIWKMFAGLQPWNSYQNFSFESANVKYDYSTSGKTLDKRYDAFMWESFYNRVNFLSKGSRVERKEAVVADKIMVGGRSVNQAPMLGYGRQMKGSVAPMQAAPDQASENEKTKLEINNIRKNFNETAFFFPDLLTDEKGEIEFSFTMPEALTRWKFQALAHTKELALGYSSKEIVTQKDLMVQPNAPRFLREGDKISFSSKVVNLSEKELSGTITFQLFDTETNKSVDDIFKNTSLTQSFILKGKESKTLQFQIEVPENFTKTLTWRIIAKSGAYSDGEENFLPVLSNRILVIETLPLSIRGNVSKDYKFEKLINSGNSKTLTNQSLTAEFTINPAWYAVQALPYLAESRFDCAEQIWNRYYANALAANIVSLSPPISKVFETWRTEDTTTLLSNLQKNRELKSILLEETPWVLSAKTESQQKKNIALLFDLNKISNELQSNFAKLEQMQNTNGAFSWFKGGPDDRYMTQYILSGMGHLRKVNTQNKKPDEKMERLIRKSIQFLDQKIKEDYDLLVKEKADLNKVSASPSAIQYLYMRSFFPEIEIPKTSQKAWNYFRERAKFSWLAQSKYIQGLTALALYRTNEKEIPKAILKSLKETAITNEETGMYWKSNQQGWWWYEAPIERQALLIEAFQEITNDTKTVNDLKTWLLKNKQTNNWESTKATAEACYALLLQGSDILNQESSVTLNLGELSLKSSDQKQEAGTGYFKTIIDGAKVKPEMGNVKVDMNTNSSSNLPGWGAVYWQYFENIDKVTSAETSLKLSKKLFIEKNSDKGPVLTLVKDGDKLHVGDKINVRIELRADRDMEYVHMKDLRAAAFEPVNVLSGYQWQGGLGYYQSTRDASTDFFFDHLRRGTYVFEYPLFVTHDGNFANGITNIECMYAPGFSGHSEGIRVGVGR</sequence>
<proteinExistence type="inferred from homology"/>
<dbReference type="PANTHER" id="PTHR40094:SF1">
    <property type="entry name" value="UBIQUITIN DOMAIN-CONTAINING PROTEIN"/>
    <property type="match status" value="1"/>
</dbReference>
<dbReference type="InterPro" id="IPR001599">
    <property type="entry name" value="Macroglobln_a2"/>
</dbReference>
<dbReference type="Gene3D" id="1.50.10.20">
    <property type="match status" value="1"/>
</dbReference>
<dbReference type="SUPFAM" id="SSF48239">
    <property type="entry name" value="Terpenoid cyclases/Protein prenyltransferases"/>
    <property type="match status" value="1"/>
</dbReference>
<dbReference type="Pfam" id="PF01835">
    <property type="entry name" value="MG2"/>
    <property type="match status" value="1"/>
</dbReference>
<dbReference type="OrthoDB" id="9767116at2"/>
<dbReference type="PANTHER" id="PTHR40094">
    <property type="entry name" value="ALPHA-2-MACROGLOBULIN HOMOLOG"/>
    <property type="match status" value="1"/>
</dbReference>
<dbReference type="InterPro" id="IPR002890">
    <property type="entry name" value="MG2"/>
</dbReference>
<dbReference type="Proteomes" id="UP000304900">
    <property type="component" value="Unassembled WGS sequence"/>
</dbReference>
<evidence type="ECO:0000313" key="3">
    <source>
        <dbReference type="EMBL" id="TKT93486.1"/>
    </source>
</evidence>
<reference evidence="3 4" key="1">
    <citation type="submission" date="2019-05" db="EMBL/GenBank/DDBJ databases">
        <title>Dyadobacter AR-3-8 sp. nov., isolated from arctic soil.</title>
        <authorList>
            <person name="Chaudhary D.K."/>
        </authorList>
    </citation>
    <scope>NUCLEOTIDE SEQUENCE [LARGE SCALE GENOMIC DNA]</scope>
    <source>
        <strain evidence="3 4">AR-3-8</strain>
    </source>
</reference>
<dbReference type="Gene3D" id="2.60.40.1930">
    <property type="match status" value="1"/>
</dbReference>
<dbReference type="InterPro" id="IPR041246">
    <property type="entry name" value="Bact_MG10"/>
</dbReference>
<organism evidence="3 4">
    <name type="scientific">Dyadobacter frigoris</name>
    <dbReference type="NCBI Taxonomy" id="2576211"/>
    <lineage>
        <taxon>Bacteria</taxon>
        <taxon>Pseudomonadati</taxon>
        <taxon>Bacteroidota</taxon>
        <taxon>Cytophagia</taxon>
        <taxon>Cytophagales</taxon>
        <taxon>Spirosomataceae</taxon>
        <taxon>Dyadobacter</taxon>
    </lineage>
</organism>
<dbReference type="EMBL" id="SZVO01000002">
    <property type="protein sequence ID" value="TKT93486.1"/>
    <property type="molecule type" value="Genomic_DNA"/>
</dbReference>
<accession>A0A4U6D9K6</accession>
<feature type="domain" description="Alpha-2-macroglobulin" evidence="2">
    <location>
        <begin position="1246"/>
        <end position="1336"/>
    </location>
</feature>
<comment type="similarity">
    <text evidence="1">Belongs to the protease inhibitor I39 (alpha-2-macroglobulin) family. Bacterial alpha-2-macroglobulin subfamily.</text>
</comment>
<comment type="caution">
    <text evidence="3">The sequence shown here is derived from an EMBL/GenBank/DDBJ whole genome shotgun (WGS) entry which is preliminary data.</text>
</comment>
<dbReference type="InterPro" id="IPR051802">
    <property type="entry name" value="YfhM-like"/>
</dbReference>
<dbReference type="InterPro" id="IPR008930">
    <property type="entry name" value="Terpenoid_cyclase/PrenylTrfase"/>
</dbReference>